<evidence type="ECO:0000313" key="2">
    <source>
        <dbReference type="Proteomes" id="UP000531840"/>
    </source>
</evidence>
<dbReference type="Proteomes" id="UP000531840">
    <property type="component" value="Unassembled WGS sequence"/>
</dbReference>
<keyword evidence="2" id="KW-1185">Reference proteome</keyword>
<protein>
    <recommendedName>
        <fullName evidence="3">Lipoprotein</fullName>
    </recommendedName>
</protein>
<evidence type="ECO:0008006" key="3">
    <source>
        <dbReference type="Google" id="ProtNLM"/>
    </source>
</evidence>
<proteinExistence type="predicted"/>
<sequence length="173" mass="20854">MVRQYIKIFIALLSISIFLIGCNNQENNKENELIGKIIIYKIDDTKKIEDDNEINIIKLKTNNIIINKTELYNKKIYYEYPNIIKITINQILINQKENLYSDVNIQINPKLEVLYENIKLVENNENKKDIYGELIIKNNNLEDYEKNYLKYYSEKYPERIEYNEKTIKLKFNK</sequence>
<accession>A0ABX2T0R0</accession>
<evidence type="ECO:0000313" key="1">
    <source>
        <dbReference type="EMBL" id="NYS48154.1"/>
    </source>
</evidence>
<dbReference type="EMBL" id="JACBYF010000034">
    <property type="protein sequence ID" value="NYS48154.1"/>
    <property type="molecule type" value="Genomic_DNA"/>
</dbReference>
<dbReference type="RefSeq" id="WP_179941934.1">
    <property type="nucleotide sequence ID" value="NZ_JACBYF010000034.1"/>
</dbReference>
<name>A0ABX2T0R0_9BACL</name>
<gene>
    <name evidence="1" type="ORF">HZY85_08210</name>
</gene>
<dbReference type="PROSITE" id="PS51257">
    <property type="entry name" value="PROKAR_LIPOPROTEIN"/>
    <property type="match status" value="1"/>
</dbReference>
<comment type="caution">
    <text evidence="1">The sequence shown here is derived from an EMBL/GenBank/DDBJ whole genome shotgun (WGS) entry which is preliminary data.</text>
</comment>
<organism evidence="1 2">
    <name type="scientific">Gemelliphila palaticanis</name>
    <dbReference type="NCBI Taxonomy" id="81950"/>
    <lineage>
        <taxon>Bacteria</taxon>
        <taxon>Bacillati</taxon>
        <taxon>Bacillota</taxon>
        <taxon>Bacilli</taxon>
        <taxon>Bacillales</taxon>
        <taxon>Gemellaceae</taxon>
        <taxon>Gemelliphila</taxon>
    </lineage>
</organism>
<reference evidence="1 2" key="1">
    <citation type="submission" date="2020-07" db="EMBL/GenBank/DDBJ databases">
        <title>MOT database genomes.</title>
        <authorList>
            <person name="Joseph S."/>
            <person name="Aduse-Opoku J."/>
            <person name="Hashim A."/>
            <person name="Wade W."/>
            <person name="Curtis M."/>
        </authorList>
    </citation>
    <scope>NUCLEOTIDE SEQUENCE [LARGE SCALE GENOMIC DNA]</scope>
    <source>
        <strain evidence="1 2">CIP 106318</strain>
    </source>
</reference>